<reference evidence="1 2" key="1">
    <citation type="submission" date="2020-10" db="EMBL/GenBank/DDBJ databases">
        <title>Sequencing the genomes of 1000 actinobacteria strains.</title>
        <authorList>
            <person name="Klenk H.-P."/>
        </authorList>
    </citation>
    <scope>NUCLEOTIDE SEQUENCE [LARGE SCALE GENOMIC DNA]</scope>
    <source>
        <strain evidence="1 2">DSM 43748</strain>
    </source>
</reference>
<name>A0ABR9KEL1_9ACTN</name>
<gene>
    <name evidence="1" type="ORF">H4W81_003214</name>
</gene>
<protein>
    <submittedName>
        <fullName evidence="1">Uncharacterized protein</fullName>
    </submittedName>
</protein>
<sequence length="30" mass="3020">MFVCGENAQGLGGLDCAIPPGAEIYVLPAL</sequence>
<evidence type="ECO:0000313" key="2">
    <source>
        <dbReference type="Proteomes" id="UP000661607"/>
    </source>
</evidence>
<comment type="caution">
    <text evidence="1">The sequence shown here is derived from an EMBL/GenBank/DDBJ whole genome shotgun (WGS) entry which is preliminary data.</text>
</comment>
<organism evidence="1 2">
    <name type="scientific">Nonomuraea africana</name>
    <dbReference type="NCBI Taxonomy" id="46171"/>
    <lineage>
        <taxon>Bacteria</taxon>
        <taxon>Bacillati</taxon>
        <taxon>Actinomycetota</taxon>
        <taxon>Actinomycetes</taxon>
        <taxon>Streptosporangiales</taxon>
        <taxon>Streptosporangiaceae</taxon>
        <taxon>Nonomuraea</taxon>
    </lineage>
</organism>
<dbReference type="EMBL" id="JADBEF010000001">
    <property type="protein sequence ID" value="MBE1560435.1"/>
    <property type="molecule type" value="Genomic_DNA"/>
</dbReference>
<dbReference type="Proteomes" id="UP000661607">
    <property type="component" value="Unassembled WGS sequence"/>
</dbReference>
<evidence type="ECO:0000313" key="1">
    <source>
        <dbReference type="EMBL" id="MBE1560435.1"/>
    </source>
</evidence>
<keyword evidence="2" id="KW-1185">Reference proteome</keyword>
<accession>A0ABR9KEL1</accession>
<proteinExistence type="predicted"/>